<sequence length="58" mass="6300">MKGLRTFLLNLAAILFGALAIISGEADDSPGLQGIGLIVLIIVFVKSFKNWQNLKKNK</sequence>
<evidence type="ECO:0000256" key="1">
    <source>
        <dbReference type="SAM" id="Phobius"/>
    </source>
</evidence>
<dbReference type="AlphaFoldDB" id="A0A6J6ZTG1"/>
<dbReference type="EMBL" id="CAFABJ010000025">
    <property type="protein sequence ID" value="CAB4823756.1"/>
    <property type="molecule type" value="Genomic_DNA"/>
</dbReference>
<keyword evidence="1" id="KW-1133">Transmembrane helix</keyword>
<accession>A0A6J6ZTG1</accession>
<gene>
    <name evidence="2" type="ORF">UFOPK3217_00316</name>
</gene>
<evidence type="ECO:0000313" key="2">
    <source>
        <dbReference type="EMBL" id="CAB4823756.1"/>
    </source>
</evidence>
<protein>
    <submittedName>
        <fullName evidence="2">Unannotated protein</fullName>
    </submittedName>
</protein>
<feature type="transmembrane region" description="Helical" evidence="1">
    <location>
        <begin position="30"/>
        <end position="48"/>
    </location>
</feature>
<proteinExistence type="predicted"/>
<keyword evidence="1" id="KW-0812">Transmembrane</keyword>
<organism evidence="2">
    <name type="scientific">freshwater metagenome</name>
    <dbReference type="NCBI Taxonomy" id="449393"/>
    <lineage>
        <taxon>unclassified sequences</taxon>
        <taxon>metagenomes</taxon>
        <taxon>ecological metagenomes</taxon>
    </lineage>
</organism>
<name>A0A6J6ZTG1_9ZZZZ</name>
<keyword evidence="1" id="KW-0472">Membrane</keyword>
<reference evidence="2" key="1">
    <citation type="submission" date="2020-05" db="EMBL/GenBank/DDBJ databases">
        <authorList>
            <person name="Chiriac C."/>
            <person name="Salcher M."/>
            <person name="Ghai R."/>
            <person name="Kavagutti S V."/>
        </authorList>
    </citation>
    <scope>NUCLEOTIDE SEQUENCE</scope>
</reference>